<feature type="region of interest" description="Disordered" evidence="1">
    <location>
        <begin position="72"/>
        <end position="95"/>
    </location>
</feature>
<reference evidence="2 3" key="1">
    <citation type="submission" date="2024-04" db="EMBL/GenBank/DDBJ databases">
        <title>Genome assembly C_amara_ONT_v2.</title>
        <authorList>
            <person name="Yant L."/>
            <person name="Moore C."/>
            <person name="Slenker M."/>
        </authorList>
    </citation>
    <scope>NUCLEOTIDE SEQUENCE [LARGE SCALE GENOMIC DNA]</scope>
    <source>
        <tissue evidence="2">Leaf</tissue>
    </source>
</reference>
<accession>A0ABD0ZGS5</accession>
<comment type="caution">
    <text evidence="2">The sequence shown here is derived from an EMBL/GenBank/DDBJ whole genome shotgun (WGS) entry which is preliminary data.</text>
</comment>
<evidence type="ECO:0000256" key="1">
    <source>
        <dbReference type="SAM" id="MobiDB-lite"/>
    </source>
</evidence>
<dbReference type="EMBL" id="JBANAX010000773">
    <property type="protein sequence ID" value="KAL1193873.1"/>
    <property type="molecule type" value="Genomic_DNA"/>
</dbReference>
<proteinExistence type="predicted"/>
<protein>
    <submittedName>
        <fullName evidence="2">Uncharacterized protein</fullName>
    </submittedName>
</protein>
<evidence type="ECO:0000313" key="2">
    <source>
        <dbReference type="EMBL" id="KAL1193873.1"/>
    </source>
</evidence>
<dbReference type="AlphaFoldDB" id="A0ABD0ZGS5"/>
<organism evidence="2 3">
    <name type="scientific">Cardamine amara subsp. amara</name>
    <dbReference type="NCBI Taxonomy" id="228776"/>
    <lineage>
        <taxon>Eukaryota</taxon>
        <taxon>Viridiplantae</taxon>
        <taxon>Streptophyta</taxon>
        <taxon>Embryophyta</taxon>
        <taxon>Tracheophyta</taxon>
        <taxon>Spermatophyta</taxon>
        <taxon>Magnoliopsida</taxon>
        <taxon>eudicotyledons</taxon>
        <taxon>Gunneridae</taxon>
        <taxon>Pentapetalae</taxon>
        <taxon>rosids</taxon>
        <taxon>malvids</taxon>
        <taxon>Brassicales</taxon>
        <taxon>Brassicaceae</taxon>
        <taxon>Cardamineae</taxon>
        <taxon>Cardamine</taxon>
    </lineage>
</organism>
<gene>
    <name evidence="2" type="ORF">V5N11_031996</name>
</gene>
<dbReference type="PANTHER" id="PTHR37731">
    <property type="entry name" value="PEPTIDE TRANSPORTER FAMILY PROTEIN"/>
    <property type="match status" value="1"/>
</dbReference>
<dbReference type="Proteomes" id="UP001558713">
    <property type="component" value="Unassembled WGS sequence"/>
</dbReference>
<sequence length="301" mass="33493">MASSYTFDDKDLEDADLWAVIDSAAAAAISKASITSSAAGKSPKPLAVRYPNFNSPPTPVSYPSPQSTVLQIQNRNPNSGRRLNKESPRPNKMARSHVLAEVKSESPMALVTTAHRNSTPIINSTKFSSPESYLSPGIRQSTPPFAQVSPPASCVQNEAVNEMRHSLSGSFPSATLFKEYQNTAMAIIEKSDYTMISGKAYIKKSGWRKISFYFNVSYEIRDKTIEFDENRNVQRAEFIVRAIMHGGRFADGWGSCERREKKFLKPNHDIPSTAETRAKNRACQDLLGIGEYRQSPTEYPR</sequence>
<dbReference type="PANTHER" id="PTHR37731:SF1">
    <property type="entry name" value="PEPTIDE TRANSPORTER FAMILY PROTEIN"/>
    <property type="match status" value="1"/>
</dbReference>
<feature type="compositionally biased region" description="Polar residues" evidence="1">
    <location>
        <begin position="72"/>
        <end position="81"/>
    </location>
</feature>
<keyword evidence="3" id="KW-1185">Reference proteome</keyword>
<evidence type="ECO:0000313" key="3">
    <source>
        <dbReference type="Proteomes" id="UP001558713"/>
    </source>
</evidence>
<name>A0ABD0ZGS5_CARAN</name>